<proteinExistence type="predicted"/>
<dbReference type="AlphaFoldDB" id="A0A1J4KJ63"/>
<accession>A0A1J4KJ63</accession>
<dbReference type="Pfam" id="PF04073">
    <property type="entry name" value="tRNA_edit"/>
    <property type="match status" value="1"/>
</dbReference>
<name>A0A1J4KJ63_9EUKA</name>
<dbReference type="VEuPathDB" id="TrichDB:TRFO_19561"/>
<gene>
    <name evidence="2" type="ORF">TRFO_19561</name>
</gene>
<sequence>MQFEKQVCKQVSDQPAYITSEHMLRMQRASMIRYDRTLNEANFLPLFFSYADELANIADSFMKEYSIPQLCHIQAKTDIDVSQYISGLVRSAKSLPMVIKKAPIISSTNRQTLLPMKSSYDLVYHFFADQKLDAVEFAQKLANLYNHNFKVIPTANGAVIIDPSTSKETIIQKSCEYTPYDKSIEIPPLEEVETPEVSTIEKLAEFVHQPKENLVKAVMYSVEGKLVFVNIRGDLEVSEEKLRHYLGLTDSSIPVELAPANLLERHGLVPGFSGLVGVKRASECVLLCDNSVTTVGCGVTGADKQDYHFINFNVERDTKKIAKFIHYADVAENPEKVEGSIVAEISDCRDFYPDMIGLDSKPTKTPLYKVTIRLVDLVAATLGLSRKIRGAYVINVGKDETKLNVTTEELLKYCRPECIVIDNRAKPNFGGKMQLAQMMLFQYVIVVSNKLDAETVSVNDQPVKIVDLGTIFSS</sequence>
<dbReference type="InterPro" id="IPR007214">
    <property type="entry name" value="YbaK/aa-tRNA-synth-assoc-dom"/>
</dbReference>
<dbReference type="OrthoDB" id="10267474at2759"/>
<keyword evidence="3" id="KW-1185">Reference proteome</keyword>
<evidence type="ECO:0000313" key="3">
    <source>
        <dbReference type="Proteomes" id="UP000179807"/>
    </source>
</evidence>
<protein>
    <submittedName>
        <fullName evidence="2">YbaK</fullName>
    </submittedName>
</protein>
<reference evidence="2" key="1">
    <citation type="submission" date="2016-10" db="EMBL/GenBank/DDBJ databases">
        <authorList>
            <person name="Benchimol M."/>
            <person name="Almeida L.G."/>
            <person name="Vasconcelos A.T."/>
            <person name="Perreira-Neves A."/>
            <person name="Rosa I.A."/>
            <person name="Tasca T."/>
            <person name="Bogo M.R."/>
            <person name="de Souza W."/>
        </authorList>
    </citation>
    <scope>NUCLEOTIDE SEQUENCE [LARGE SCALE GENOMIC DNA]</scope>
    <source>
        <strain evidence="2">K</strain>
    </source>
</reference>
<dbReference type="GeneID" id="94835568"/>
<dbReference type="EMBL" id="MLAK01000597">
    <property type="protein sequence ID" value="OHT10976.1"/>
    <property type="molecule type" value="Genomic_DNA"/>
</dbReference>
<feature type="domain" description="YbaK/aminoacyl-tRNA synthetase-associated" evidence="1">
    <location>
        <begin position="194"/>
        <end position="313"/>
    </location>
</feature>
<evidence type="ECO:0000259" key="1">
    <source>
        <dbReference type="Pfam" id="PF04073"/>
    </source>
</evidence>
<dbReference type="SUPFAM" id="SSF55826">
    <property type="entry name" value="YbaK/ProRS associated domain"/>
    <property type="match status" value="1"/>
</dbReference>
<dbReference type="RefSeq" id="XP_068364112.1">
    <property type="nucleotide sequence ID" value="XM_068500864.1"/>
</dbReference>
<organism evidence="2 3">
    <name type="scientific">Tritrichomonas foetus</name>
    <dbReference type="NCBI Taxonomy" id="1144522"/>
    <lineage>
        <taxon>Eukaryota</taxon>
        <taxon>Metamonada</taxon>
        <taxon>Parabasalia</taxon>
        <taxon>Tritrichomonadida</taxon>
        <taxon>Tritrichomonadidae</taxon>
        <taxon>Tritrichomonas</taxon>
    </lineage>
</organism>
<comment type="caution">
    <text evidence="2">The sequence shown here is derived from an EMBL/GenBank/DDBJ whole genome shotgun (WGS) entry which is preliminary data.</text>
</comment>
<dbReference type="Gene3D" id="3.90.960.10">
    <property type="entry name" value="YbaK/aminoacyl-tRNA synthetase-associated domain"/>
    <property type="match status" value="1"/>
</dbReference>
<dbReference type="GO" id="GO:0002161">
    <property type="term" value="F:aminoacyl-tRNA deacylase activity"/>
    <property type="evidence" value="ECO:0007669"/>
    <property type="project" value="InterPro"/>
</dbReference>
<dbReference type="InterPro" id="IPR036754">
    <property type="entry name" value="YbaK/aa-tRNA-synt-asso_dom_sf"/>
</dbReference>
<dbReference type="Proteomes" id="UP000179807">
    <property type="component" value="Unassembled WGS sequence"/>
</dbReference>
<evidence type="ECO:0000313" key="2">
    <source>
        <dbReference type="EMBL" id="OHT10976.1"/>
    </source>
</evidence>